<evidence type="ECO:0000256" key="6">
    <source>
        <dbReference type="SAM" id="Phobius"/>
    </source>
</evidence>
<keyword evidence="3 6" id="KW-0812">Transmembrane</keyword>
<dbReference type="InterPro" id="IPR022791">
    <property type="entry name" value="L-PG_synthase/AglD"/>
</dbReference>
<dbReference type="GO" id="GO:0005886">
    <property type="term" value="C:plasma membrane"/>
    <property type="evidence" value="ECO:0007669"/>
    <property type="project" value="UniProtKB-SubCell"/>
</dbReference>
<dbReference type="Pfam" id="PF03706">
    <property type="entry name" value="LPG_synthase_TM"/>
    <property type="match status" value="1"/>
</dbReference>
<dbReference type="EMBL" id="LR743510">
    <property type="protein sequence ID" value="CAA2139775.1"/>
    <property type="molecule type" value="Genomic_DNA"/>
</dbReference>
<dbReference type="NCBIfam" id="TIGR03476">
    <property type="entry name" value="HpnL"/>
    <property type="match status" value="1"/>
</dbReference>
<dbReference type="PANTHER" id="PTHR40277">
    <property type="entry name" value="BLL5419 PROTEIN"/>
    <property type="match status" value="1"/>
</dbReference>
<gene>
    <name evidence="7" type="ORF">MBLL_01786</name>
</gene>
<evidence type="ECO:0000313" key="7">
    <source>
        <dbReference type="EMBL" id="CAA2139775.1"/>
    </source>
</evidence>
<evidence type="ECO:0000256" key="1">
    <source>
        <dbReference type="ARBA" id="ARBA00004651"/>
    </source>
</evidence>
<keyword evidence="4 6" id="KW-1133">Transmembrane helix</keyword>
<dbReference type="RefSeq" id="WP_082473209.1">
    <property type="nucleotide sequence ID" value="NZ_LR743510.1"/>
</dbReference>
<accession>A0A679JJ37</accession>
<dbReference type="PANTHER" id="PTHR40277:SF1">
    <property type="entry name" value="BLL5419 PROTEIN"/>
    <property type="match status" value="1"/>
</dbReference>
<keyword evidence="5 6" id="KW-0472">Membrane</keyword>
<dbReference type="AlphaFoldDB" id="A0A679JJ37"/>
<feature type="transmembrane region" description="Helical" evidence="6">
    <location>
        <begin position="169"/>
        <end position="190"/>
    </location>
</feature>
<evidence type="ECO:0000256" key="3">
    <source>
        <dbReference type="ARBA" id="ARBA00022692"/>
    </source>
</evidence>
<organism evidence="7">
    <name type="scientific">Methylobacterium bullatum</name>
    <dbReference type="NCBI Taxonomy" id="570505"/>
    <lineage>
        <taxon>Bacteria</taxon>
        <taxon>Pseudomonadati</taxon>
        <taxon>Pseudomonadota</taxon>
        <taxon>Alphaproteobacteria</taxon>
        <taxon>Hyphomicrobiales</taxon>
        <taxon>Methylobacteriaceae</taxon>
        <taxon>Methylobacterium</taxon>
    </lineage>
</organism>
<keyword evidence="2" id="KW-1003">Cell membrane</keyword>
<proteinExistence type="predicted"/>
<comment type="subcellular location">
    <subcellularLocation>
        <location evidence="1">Cell membrane</location>
        <topology evidence="1">Multi-pass membrane protein</topology>
    </subcellularLocation>
</comment>
<feature type="transmembrane region" description="Helical" evidence="6">
    <location>
        <begin position="105"/>
        <end position="125"/>
    </location>
</feature>
<feature type="transmembrane region" description="Helical" evidence="6">
    <location>
        <begin position="20"/>
        <end position="40"/>
    </location>
</feature>
<reference evidence="7" key="1">
    <citation type="submission" date="2019-12" db="EMBL/GenBank/DDBJ databases">
        <authorList>
            <person name="Cremers G."/>
        </authorList>
    </citation>
    <scope>NUCLEOTIDE SEQUENCE</scope>
    <source>
        <strain evidence="7">Mbul2</strain>
        <plasmid evidence="7">1</plasmid>
    </source>
</reference>
<sequence length="359" mass="37724">MTRRVVAPPPARAGLGRQALRYLPVLGTVLGLGLAIWLVATHDLASVTDAFGRIGIVGLAGIVLMRVAVLSLCGFAWERVLHRLSTTAEAGAFLILRFVRDGINVLLPVASVGGDVVGGRLLTFWGVPGTFAAASILVDMLIQVGTQALFVLIGVALLMQMEGESAASLAAWALRALGVTAIVLTAFFLFQRSPLMRGVERRVAELGRRFLRDQDEAAADSATGDAGVHGALDTVWAPKRWPLLFQGIVLHLLAWMLGAVEIWIALTCMGVEGVGLAEVVIIEALSQAIKSAAFPVPSGLGVQEGGFVLVGGLFGIDPGTAIALSLAKRVPDVVLGLPSLILWQTLEARRATVMAPPRG</sequence>
<feature type="transmembrane region" description="Helical" evidence="6">
    <location>
        <begin position="243"/>
        <end position="266"/>
    </location>
</feature>
<evidence type="ECO:0000256" key="2">
    <source>
        <dbReference type="ARBA" id="ARBA00022475"/>
    </source>
</evidence>
<name>A0A679JJ37_9HYPH</name>
<feature type="transmembrane region" description="Helical" evidence="6">
    <location>
        <begin position="131"/>
        <end position="157"/>
    </location>
</feature>
<protein>
    <recommendedName>
        <fullName evidence="8">TIGR00374 family protein</fullName>
    </recommendedName>
</protein>
<evidence type="ECO:0008006" key="8">
    <source>
        <dbReference type="Google" id="ProtNLM"/>
    </source>
</evidence>
<evidence type="ECO:0000256" key="4">
    <source>
        <dbReference type="ARBA" id="ARBA00022989"/>
    </source>
</evidence>
<feature type="transmembrane region" description="Helical" evidence="6">
    <location>
        <begin position="52"/>
        <end position="77"/>
    </location>
</feature>
<keyword evidence="7" id="KW-0614">Plasmid</keyword>
<geneLocation type="plasmid" evidence="7">
    <name>1</name>
</geneLocation>
<evidence type="ECO:0000256" key="5">
    <source>
        <dbReference type="ARBA" id="ARBA00023136"/>
    </source>
</evidence>